<evidence type="ECO:0000256" key="2">
    <source>
        <dbReference type="ARBA" id="ARBA00010304"/>
    </source>
</evidence>
<gene>
    <name evidence="8" type="ORF">LIER_26884</name>
</gene>
<protein>
    <submittedName>
        <fullName evidence="8">DNA metabolism protein</fullName>
    </submittedName>
</protein>
<dbReference type="SMART" id="SM00849">
    <property type="entry name" value="Lactamase_B"/>
    <property type="match status" value="1"/>
</dbReference>
<evidence type="ECO:0000259" key="7">
    <source>
        <dbReference type="SMART" id="SM00849"/>
    </source>
</evidence>
<keyword evidence="9" id="KW-1185">Reference proteome</keyword>
<feature type="compositionally biased region" description="Low complexity" evidence="6">
    <location>
        <begin position="172"/>
        <end position="181"/>
    </location>
</feature>
<dbReference type="AlphaFoldDB" id="A0AAV3RDP0"/>
<dbReference type="GO" id="GO:0006303">
    <property type="term" value="P:double-strand break repair via nonhomologous end joining"/>
    <property type="evidence" value="ECO:0007669"/>
    <property type="project" value="TreeGrafter"/>
</dbReference>
<name>A0AAV3RDP0_LITER</name>
<feature type="region of interest" description="Disordered" evidence="6">
    <location>
        <begin position="150"/>
        <end position="182"/>
    </location>
</feature>
<keyword evidence="5" id="KW-0539">Nucleus</keyword>
<evidence type="ECO:0000313" key="8">
    <source>
        <dbReference type="EMBL" id="GAA0173225.1"/>
    </source>
</evidence>
<dbReference type="Gene3D" id="3.60.15.10">
    <property type="entry name" value="Ribonuclease Z/Hydroxyacylglutathione hydrolase-like"/>
    <property type="match status" value="1"/>
</dbReference>
<accession>A0AAV3RDP0</accession>
<evidence type="ECO:0000256" key="3">
    <source>
        <dbReference type="ARBA" id="ARBA00022763"/>
    </source>
</evidence>
<dbReference type="GO" id="GO:0005634">
    <property type="term" value="C:nucleus"/>
    <property type="evidence" value="ECO:0007669"/>
    <property type="project" value="UniProtKB-SubCell"/>
</dbReference>
<proteinExistence type="inferred from homology"/>
<dbReference type="InterPro" id="IPR001279">
    <property type="entry name" value="Metallo-B-lactamas"/>
</dbReference>
<dbReference type="GO" id="GO:0035312">
    <property type="term" value="F:5'-3' DNA exonuclease activity"/>
    <property type="evidence" value="ECO:0007669"/>
    <property type="project" value="TreeGrafter"/>
</dbReference>
<evidence type="ECO:0000256" key="6">
    <source>
        <dbReference type="SAM" id="MobiDB-lite"/>
    </source>
</evidence>
<dbReference type="EMBL" id="BAABME010008503">
    <property type="protein sequence ID" value="GAA0173225.1"/>
    <property type="molecule type" value="Genomic_DNA"/>
</dbReference>
<dbReference type="CDD" id="cd16273">
    <property type="entry name" value="SNM1A-1C-like_MBL-fold"/>
    <property type="match status" value="1"/>
</dbReference>
<reference evidence="8 9" key="1">
    <citation type="submission" date="2024-01" db="EMBL/GenBank/DDBJ databases">
        <title>The complete chloroplast genome sequence of Lithospermum erythrorhizon: insights into the phylogenetic relationship among Boraginaceae species and the maternal lineages of purple gromwells.</title>
        <authorList>
            <person name="Okada T."/>
            <person name="Watanabe K."/>
        </authorList>
    </citation>
    <scope>NUCLEOTIDE SEQUENCE [LARGE SCALE GENOMIC DNA]</scope>
</reference>
<dbReference type="GO" id="GO:0036297">
    <property type="term" value="P:interstrand cross-link repair"/>
    <property type="evidence" value="ECO:0007669"/>
    <property type="project" value="TreeGrafter"/>
</dbReference>
<dbReference type="Pfam" id="PF07522">
    <property type="entry name" value="DRMBL"/>
    <property type="match status" value="1"/>
</dbReference>
<dbReference type="Gene3D" id="3.40.50.12650">
    <property type="match status" value="1"/>
</dbReference>
<dbReference type="GO" id="GO:0003684">
    <property type="term" value="F:damaged DNA binding"/>
    <property type="evidence" value="ECO:0007669"/>
    <property type="project" value="TreeGrafter"/>
</dbReference>
<organism evidence="8 9">
    <name type="scientific">Lithospermum erythrorhizon</name>
    <name type="common">Purple gromwell</name>
    <name type="synonym">Lithospermum officinale var. erythrorhizon</name>
    <dbReference type="NCBI Taxonomy" id="34254"/>
    <lineage>
        <taxon>Eukaryota</taxon>
        <taxon>Viridiplantae</taxon>
        <taxon>Streptophyta</taxon>
        <taxon>Embryophyta</taxon>
        <taxon>Tracheophyta</taxon>
        <taxon>Spermatophyta</taxon>
        <taxon>Magnoliopsida</taxon>
        <taxon>eudicotyledons</taxon>
        <taxon>Gunneridae</taxon>
        <taxon>Pentapetalae</taxon>
        <taxon>asterids</taxon>
        <taxon>lamiids</taxon>
        <taxon>Boraginales</taxon>
        <taxon>Boraginaceae</taxon>
        <taxon>Boraginoideae</taxon>
        <taxon>Lithospermeae</taxon>
        <taxon>Lithospermum</taxon>
    </lineage>
</organism>
<dbReference type="SUPFAM" id="SSF56281">
    <property type="entry name" value="Metallo-hydrolase/oxidoreductase"/>
    <property type="match status" value="1"/>
</dbReference>
<dbReference type="PANTHER" id="PTHR23240">
    <property type="entry name" value="DNA CROSS-LINK REPAIR PROTEIN PSO2/SNM1-RELATED"/>
    <property type="match status" value="1"/>
</dbReference>
<evidence type="ECO:0000256" key="4">
    <source>
        <dbReference type="ARBA" id="ARBA00023204"/>
    </source>
</evidence>
<sequence length="527" mass="59994">MKESGDRMAEDWLCQQEKQDDDKVLPFMDEDGFPLLDITRDEPSSSACSLSSLSTPTVVCDERHTSIIEKHSNDILSCNAQKRKGNRSLSIKENDTQSFASDFYNSGTDCSSLLFVDNMEEIKNPESQKKQKLKQSNLFQLWGLSPQSLLSDKPNMHPQEEKNSGSIEGAMKNKNNNNQNQHRSHVCPFYKKMPGTPFTVDAFRYGKVQDCAAYFLSHFHADHYGGLTKKWSHGPIYATALTARLVKMCLYVDPFYIHPLEFGKEYVIEGVRVTMLEANHCPGAALIHFLLPNGACYLHTGDFRASKSLQSYPILLNHRVNVLYLDTTYCNPKYRFPPKEEVLKFAVRVVRNHLKNHPKTLIIVGAYSIGKECVYLEISKALGVKIHATASRRRILQSYGWPQISDNLCTNGRETPLHILPISSLKDEHLQSYLLSFKSQFSTVLAFRPTGWTFSETIGHNLDLIKPRTNGSITIYGVPYSEHSSFDELQEFVKFLRPEKIIPTVNVGSAVNRDKMQSYFRQWLSTK</sequence>
<keyword evidence="3" id="KW-0227">DNA damage</keyword>
<comment type="similarity">
    <text evidence="2">Belongs to the DNA repair metallo-beta-lactamase (DRMBL) family.</text>
</comment>
<evidence type="ECO:0000256" key="1">
    <source>
        <dbReference type="ARBA" id="ARBA00004123"/>
    </source>
</evidence>
<dbReference type="InterPro" id="IPR036866">
    <property type="entry name" value="RibonucZ/Hydroxyglut_hydro"/>
</dbReference>
<evidence type="ECO:0000256" key="5">
    <source>
        <dbReference type="ARBA" id="ARBA00023242"/>
    </source>
</evidence>
<keyword evidence="4" id="KW-0234">DNA repair</keyword>
<feature type="domain" description="Metallo-beta-lactamase" evidence="7">
    <location>
        <begin position="184"/>
        <end position="353"/>
    </location>
</feature>
<comment type="subcellular location">
    <subcellularLocation>
        <location evidence="1">Nucleus</location>
    </subcellularLocation>
</comment>
<dbReference type="FunFam" id="3.60.15.10:FF:000010">
    <property type="entry name" value="DNA cross-link repair 1A"/>
    <property type="match status" value="1"/>
</dbReference>
<comment type="caution">
    <text evidence="8">The sequence shown here is derived from an EMBL/GenBank/DDBJ whole genome shotgun (WGS) entry which is preliminary data.</text>
</comment>
<feature type="compositionally biased region" description="Basic and acidic residues" evidence="6">
    <location>
        <begin position="154"/>
        <end position="163"/>
    </location>
</feature>
<dbReference type="PANTHER" id="PTHR23240:SF36">
    <property type="entry name" value="DNA CROSS-LINK REPAIR PROTEIN SNM1"/>
    <property type="match status" value="1"/>
</dbReference>
<dbReference type="InterPro" id="IPR011084">
    <property type="entry name" value="DRMBL"/>
</dbReference>
<dbReference type="FunFam" id="3.40.50.12650:FF:000001">
    <property type="entry name" value="DNA cross-link repair 1A"/>
    <property type="match status" value="1"/>
</dbReference>
<dbReference type="Proteomes" id="UP001454036">
    <property type="component" value="Unassembled WGS sequence"/>
</dbReference>
<evidence type="ECO:0000313" key="9">
    <source>
        <dbReference type="Proteomes" id="UP001454036"/>
    </source>
</evidence>